<protein>
    <recommendedName>
        <fullName evidence="3">DNA-binding protein</fullName>
    </recommendedName>
</protein>
<organism evidence="1 2">
    <name type="scientific">Algoriphagus yeomjeoni</name>
    <dbReference type="NCBI Taxonomy" id="291403"/>
    <lineage>
        <taxon>Bacteria</taxon>
        <taxon>Pseudomonadati</taxon>
        <taxon>Bacteroidota</taxon>
        <taxon>Cytophagia</taxon>
        <taxon>Cytophagales</taxon>
        <taxon>Cyclobacteriaceae</taxon>
        <taxon>Algoriphagus</taxon>
    </lineage>
</organism>
<sequence>MGNKLTATEKFIFGNKLTCAVCNNDTFWERETLMNTKGMSFFNLDWANKSAQNLVCDKCGYVHWFLKP</sequence>
<evidence type="ECO:0008006" key="3">
    <source>
        <dbReference type="Google" id="ProtNLM"/>
    </source>
</evidence>
<dbReference type="Proteomes" id="UP000249610">
    <property type="component" value="Unassembled WGS sequence"/>
</dbReference>
<gene>
    <name evidence="1" type="ORF">LV83_00323</name>
</gene>
<proteinExistence type="predicted"/>
<comment type="caution">
    <text evidence="1">The sequence shown here is derived from an EMBL/GenBank/DDBJ whole genome shotgun (WGS) entry which is preliminary data.</text>
</comment>
<accession>A0A327PVQ2</accession>
<evidence type="ECO:0000313" key="2">
    <source>
        <dbReference type="Proteomes" id="UP000249610"/>
    </source>
</evidence>
<dbReference type="EMBL" id="QLLK01000001">
    <property type="protein sequence ID" value="RAI95072.1"/>
    <property type="molecule type" value="Genomic_DNA"/>
</dbReference>
<dbReference type="AlphaFoldDB" id="A0A327PVQ2"/>
<name>A0A327PVQ2_9BACT</name>
<keyword evidence="2" id="KW-1185">Reference proteome</keyword>
<reference evidence="1 2" key="1">
    <citation type="submission" date="2018-06" db="EMBL/GenBank/DDBJ databases">
        <title>Genomic Encyclopedia of Archaeal and Bacterial Type Strains, Phase II (KMG-II): from individual species to whole genera.</title>
        <authorList>
            <person name="Goeker M."/>
        </authorList>
    </citation>
    <scope>NUCLEOTIDE SEQUENCE [LARGE SCALE GENOMIC DNA]</scope>
    <source>
        <strain evidence="1 2">DSM 23446</strain>
    </source>
</reference>
<evidence type="ECO:0000313" key="1">
    <source>
        <dbReference type="EMBL" id="RAI95072.1"/>
    </source>
</evidence>